<dbReference type="PROSITE" id="PS51733">
    <property type="entry name" value="BPL_LPL_CATALYTIC"/>
    <property type="match status" value="1"/>
</dbReference>
<evidence type="ECO:0000313" key="3">
    <source>
        <dbReference type="Proteomes" id="UP000011626"/>
    </source>
</evidence>
<proteinExistence type="predicted"/>
<protein>
    <submittedName>
        <fullName evidence="2">Biotin/lipoate A/B protein ligase</fullName>
    </submittedName>
</protein>
<dbReference type="InterPro" id="IPR004143">
    <property type="entry name" value="BPL_LPL_catalytic"/>
</dbReference>
<dbReference type="RefSeq" id="WP_006883170.1">
    <property type="nucleotide sequence ID" value="NZ_AOIU01000013.1"/>
</dbReference>
<reference evidence="2 3" key="1">
    <citation type="journal article" date="2014" name="PLoS Genet.">
        <title>Phylogenetically driven sequencing of extremely halophilic archaea reveals strategies for static and dynamic osmo-response.</title>
        <authorList>
            <person name="Becker E.A."/>
            <person name="Seitzer P.M."/>
            <person name="Tritt A."/>
            <person name="Larsen D."/>
            <person name="Krusor M."/>
            <person name="Yao A.I."/>
            <person name="Wu D."/>
            <person name="Madern D."/>
            <person name="Eisen J.A."/>
            <person name="Darling A.E."/>
            <person name="Facciotti M.T."/>
        </authorList>
    </citation>
    <scope>NUCLEOTIDE SEQUENCE [LARGE SCALE GENOMIC DNA]</scope>
    <source>
        <strain evidence="2 3">2-9-1</strain>
    </source>
</reference>
<organism evidence="2 3">
    <name type="scientific">Halosimplex carlsbadense 2-9-1</name>
    <dbReference type="NCBI Taxonomy" id="797114"/>
    <lineage>
        <taxon>Archaea</taxon>
        <taxon>Methanobacteriati</taxon>
        <taxon>Methanobacteriota</taxon>
        <taxon>Stenosarchaea group</taxon>
        <taxon>Halobacteria</taxon>
        <taxon>Halobacteriales</taxon>
        <taxon>Haloarculaceae</taxon>
        <taxon>Halosimplex</taxon>
    </lineage>
</organism>
<dbReference type="AlphaFoldDB" id="M0D0R0"/>
<keyword evidence="2" id="KW-0436">Ligase</keyword>
<dbReference type="InterPro" id="IPR045864">
    <property type="entry name" value="aa-tRNA-synth_II/BPL/LPL"/>
</dbReference>
<dbReference type="GO" id="GO:0016874">
    <property type="term" value="F:ligase activity"/>
    <property type="evidence" value="ECO:0007669"/>
    <property type="project" value="UniProtKB-KW"/>
</dbReference>
<comment type="caution">
    <text evidence="2">The sequence shown here is derived from an EMBL/GenBank/DDBJ whole genome shotgun (WGS) entry which is preliminary data.</text>
</comment>
<sequence>MRVYRGRADAVDADRAVSERLVERVAADREPAVRVWRPHRQVAFGRRDARAERYDEARAVAGERGFPTVERDVGGRAVAYSGSTVAFARVTPVEDPRSGLTERYDAATADLLDALKSLDVDAREGEPAESFCPGTHSVQADCDGRARKLAGLAQRVRADAAVVAGVLLVRDHAEIAAVLAPVYEALDVPFDPETVGSVAGAGGEGEPDAVVEAVERALVEGEPASASIERAG</sequence>
<dbReference type="STRING" id="797114.C475_07480"/>
<dbReference type="OrthoDB" id="192160at2157"/>
<evidence type="ECO:0000313" key="2">
    <source>
        <dbReference type="EMBL" id="ELZ27744.1"/>
    </source>
</evidence>
<gene>
    <name evidence="2" type="ORF">C475_07480</name>
</gene>
<dbReference type="Proteomes" id="UP000011626">
    <property type="component" value="Unassembled WGS sequence"/>
</dbReference>
<dbReference type="eggNOG" id="arCOG01941">
    <property type="taxonomic scope" value="Archaea"/>
</dbReference>
<evidence type="ECO:0000259" key="1">
    <source>
        <dbReference type="PROSITE" id="PS51733"/>
    </source>
</evidence>
<dbReference type="Gene3D" id="3.30.930.10">
    <property type="entry name" value="Bira Bifunctional Protein, Domain 2"/>
    <property type="match status" value="1"/>
</dbReference>
<dbReference type="PATRIC" id="fig|797114.5.peg.1527"/>
<feature type="domain" description="BPL/LPL catalytic" evidence="1">
    <location>
        <begin position="27"/>
        <end position="226"/>
    </location>
</feature>
<accession>M0D0R0</accession>
<dbReference type="EMBL" id="AOIU01000013">
    <property type="protein sequence ID" value="ELZ27744.1"/>
    <property type="molecule type" value="Genomic_DNA"/>
</dbReference>
<dbReference type="Pfam" id="PF21948">
    <property type="entry name" value="LplA-B_cat"/>
    <property type="match status" value="1"/>
</dbReference>
<dbReference type="SUPFAM" id="SSF55681">
    <property type="entry name" value="Class II aaRS and biotin synthetases"/>
    <property type="match status" value="1"/>
</dbReference>
<keyword evidence="3" id="KW-1185">Reference proteome</keyword>
<name>M0D0R0_9EURY</name>